<keyword evidence="2" id="KW-1185">Reference proteome</keyword>
<evidence type="ECO:0000256" key="1">
    <source>
        <dbReference type="SAM" id="MobiDB-lite"/>
    </source>
</evidence>
<feature type="compositionally biased region" description="Polar residues" evidence="1">
    <location>
        <begin position="108"/>
        <end position="120"/>
    </location>
</feature>
<name>A0A1I8F577_9PLAT</name>
<evidence type="ECO:0000313" key="2">
    <source>
        <dbReference type="Proteomes" id="UP000095280"/>
    </source>
</evidence>
<dbReference type="WBParaSite" id="maker-unitig_21005-snap-gene-0.1-mRNA-1">
    <property type="protein sequence ID" value="maker-unitig_21005-snap-gene-0.1-mRNA-1"/>
    <property type="gene ID" value="maker-unitig_21005-snap-gene-0.1"/>
</dbReference>
<feature type="compositionally biased region" description="Basic and acidic residues" evidence="1">
    <location>
        <begin position="147"/>
        <end position="160"/>
    </location>
</feature>
<organism evidence="2 3">
    <name type="scientific">Macrostomum lignano</name>
    <dbReference type="NCBI Taxonomy" id="282301"/>
    <lineage>
        <taxon>Eukaryota</taxon>
        <taxon>Metazoa</taxon>
        <taxon>Spiralia</taxon>
        <taxon>Lophotrochozoa</taxon>
        <taxon>Platyhelminthes</taxon>
        <taxon>Rhabditophora</taxon>
        <taxon>Macrostomorpha</taxon>
        <taxon>Macrostomida</taxon>
        <taxon>Macrostomidae</taxon>
        <taxon>Macrostomum</taxon>
    </lineage>
</organism>
<accession>A0A1I8F577</accession>
<evidence type="ECO:0000313" key="3">
    <source>
        <dbReference type="WBParaSite" id="maker-unitig_21005-snap-gene-0.1-mRNA-1"/>
    </source>
</evidence>
<feature type="region of interest" description="Disordered" evidence="1">
    <location>
        <begin position="96"/>
        <end position="205"/>
    </location>
</feature>
<reference evidence="3" key="1">
    <citation type="submission" date="2016-11" db="UniProtKB">
        <authorList>
            <consortium name="WormBaseParasite"/>
        </authorList>
    </citation>
    <scope>IDENTIFICATION</scope>
</reference>
<protein>
    <submittedName>
        <fullName evidence="3">Uncharacterized protein</fullName>
    </submittedName>
</protein>
<dbReference type="AlphaFoldDB" id="A0A1I8F577"/>
<feature type="compositionally biased region" description="Low complexity" evidence="1">
    <location>
        <begin position="161"/>
        <end position="171"/>
    </location>
</feature>
<sequence>KPPKPRARRACPTRPQSSPQKCLIGGRVFQTEVLLHLQTVAPAQGQPLLQLRQLHQRRISQKRNSGLHQSVRSGRRVLCQLLLRAVRARPAAIAAERSHGLRRRRTKITQTANPTLTASVPASGGEFDDQEDNGARELSSAEGLRLSNERRAGGGRRRGETASTAARRTASVAQAEGTPNRSGSNHEIGAFGLASGELGVSGTVN</sequence>
<proteinExistence type="predicted"/>
<dbReference type="Proteomes" id="UP000095280">
    <property type="component" value="Unplaced"/>
</dbReference>